<dbReference type="EMBL" id="VIBQ01000012">
    <property type="protein sequence ID" value="KAB8343208.1"/>
    <property type="molecule type" value="Genomic_DNA"/>
</dbReference>
<comment type="caution">
    <text evidence="2">The sequence shown here is derived from an EMBL/GenBank/DDBJ whole genome shotgun (WGS) entry which is preliminary data.</text>
</comment>
<organism evidence="2 3">
    <name type="scientific">Carpinus fangiana</name>
    <dbReference type="NCBI Taxonomy" id="176857"/>
    <lineage>
        <taxon>Eukaryota</taxon>
        <taxon>Viridiplantae</taxon>
        <taxon>Streptophyta</taxon>
        <taxon>Embryophyta</taxon>
        <taxon>Tracheophyta</taxon>
        <taxon>Spermatophyta</taxon>
        <taxon>Magnoliopsida</taxon>
        <taxon>eudicotyledons</taxon>
        <taxon>Gunneridae</taxon>
        <taxon>Pentapetalae</taxon>
        <taxon>rosids</taxon>
        <taxon>fabids</taxon>
        <taxon>Fagales</taxon>
        <taxon>Betulaceae</taxon>
        <taxon>Carpinus</taxon>
    </lineage>
</organism>
<feature type="region of interest" description="Disordered" evidence="1">
    <location>
        <begin position="1"/>
        <end position="24"/>
    </location>
</feature>
<keyword evidence="3" id="KW-1185">Reference proteome</keyword>
<name>A0A5N6KTA0_9ROSI</name>
<accession>A0A5N6KTA0</accession>
<protein>
    <submittedName>
        <fullName evidence="2">Uncharacterized protein</fullName>
    </submittedName>
</protein>
<feature type="compositionally biased region" description="Polar residues" evidence="1">
    <location>
        <begin position="1"/>
        <end position="13"/>
    </location>
</feature>
<evidence type="ECO:0000256" key="1">
    <source>
        <dbReference type="SAM" id="MobiDB-lite"/>
    </source>
</evidence>
<feature type="compositionally biased region" description="Polar residues" evidence="1">
    <location>
        <begin position="129"/>
        <end position="140"/>
    </location>
</feature>
<gene>
    <name evidence="2" type="ORF">FH972_022798</name>
</gene>
<proteinExistence type="predicted"/>
<feature type="region of interest" description="Disordered" evidence="1">
    <location>
        <begin position="100"/>
        <end position="140"/>
    </location>
</feature>
<evidence type="ECO:0000313" key="3">
    <source>
        <dbReference type="Proteomes" id="UP000327013"/>
    </source>
</evidence>
<sequence length="140" mass="15691">MPTKETTPPSSTAKRGGHELPERDIDSICPMRRLAREPPSSVLAEFSQRIQDMPPDHVMLLRKFQEDEKLKAKIDSKLGGDKEAMLAHLWETHKNMFRPLSQDDDHAANVQQWLETLQEPPSDAPDLANSPSQNGDGVAL</sequence>
<reference evidence="2 3" key="1">
    <citation type="submission" date="2019-06" db="EMBL/GenBank/DDBJ databases">
        <title>A chromosomal-level reference genome of Carpinus fangiana (Coryloideae, Betulaceae).</title>
        <authorList>
            <person name="Yang X."/>
            <person name="Wang Z."/>
            <person name="Zhang L."/>
            <person name="Hao G."/>
            <person name="Liu J."/>
            <person name="Yang Y."/>
        </authorList>
    </citation>
    <scope>NUCLEOTIDE SEQUENCE [LARGE SCALE GENOMIC DNA]</scope>
    <source>
        <strain evidence="2">Cfa_2016G</strain>
        <tissue evidence="2">Leaf</tissue>
    </source>
</reference>
<evidence type="ECO:0000313" key="2">
    <source>
        <dbReference type="EMBL" id="KAB8343208.1"/>
    </source>
</evidence>
<dbReference type="Proteomes" id="UP000327013">
    <property type="component" value="Unassembled WGS sequence"/>
</dbReference>
<dbReference type="AlphaFoldDB" id="A0A5N6KTA0"/>